<dbReference type="Proteomes" id="UP000070544">
    <property type="component" value="Unassembled WGS sequence"/>
</dbReference>
<protein>
    <recommendedName>
        <fullName evidence="4">Response regulatory domain-containing protein</fullName>
    </recommendedName>
</protein>
<dbReference type="SMART" id="SM00448">
    <property type="entry name" value="REC"/>
    <property type="match status" value="1"/>
</dbReference>
<dbReference type="PANTHER" id="PTHR45339">
    <property type="entry name" value="HYBRID SIGNAL TRANSDUCTION HISTIDINE KINASE J"/>
    <property type="match status" value="1"/>
</dbReference>
<evidence type="ECO:0000256" key="3">
    <source>
        <dbReference type="SAM" id="MobiDB-lite"/>
    </source>
</evidence>
<dbReference type="SUPFAM" id="SSF52172">
    <property type="entry name" value="CheY-like"/>
    <property type="match status" value="1"/>
</dbReference>
<organism evidence="5 6">
    <name type="scientific">Gonapodya prolifera (strain JEL478)</name>
    <name type="common">Monoblepharis prolifera</name>
    <dbReference type="NCBI Taxonomy" id="1344416"/>
    <lineage>
        <taxon>Eukaryota</taxon>
        <taxon>Fungi</taxon>
        <taxon>Fungi incertae sedis</taxon>
        <taxon>Chytridiomycota</taxon>
        <taxon>Chytridiomycota incertae sedis</taxon>
        <taxon>Monoblepharidomycetes</taxon>
        <taxon>Monoblepharidales</taxon>
        <taxon>Gonapodyaceae</taxon>
        <taxon>Gonapodya</taxon>
    </lineage>
</organism>
<feature type="compositionally biased region" description="Polar residues" evidence="3">
    <location>
        <begin position="76"/>
        <end position="89"/>
    </location>
</feature>
<dbReference type="Pfam" id="PF00072">
    <property type="entry name" value="Response_reg"/>
    <property type="match status" value="1"/>
</dbReference>
<dbReference type="GO" id="GO:0000160">
    <property type="term" value="P:phosphorelay signal transduction system"/>
    <property type="evidence" value="ECO:0007669"/>
    <property type="project" value="InterPro"/>
</dbReference>
<evidence type="ECO:0000313" key="5">
    <source>
        <dbReference type="EMBL" id="KXS12389.1"/>
    </source>
</evidence>
<dbReference type="PROSITE" id="PS50110">
    <property type="entry name" value="RESPONSE_REGULATORY"/>
    <property type="match status" value="1"/>
</dbReference>
<dbReference type="Gene3D" id="3.40.50.2300">
    <property type="match status" value="2"/>
</dbReference>
<dbReference type="InterPro" id="IPR001789">
    <property type="entry name" value="Sig_transdc_resp-reg_receiver"/>
</dbReference>
<evidence type="ECO:0000256" key="1">
    <source>
        <dbReference type="ARBA" id="ARBA00022553"/>
    </source>
</evidence>
<dbReference type="AlphaFoldDB" id="A0A139A6V1"/>
<feature type="region of interest" description="Disordered" evidence="3">
    <location>
        <begin position="71"/>
        <end position="103"/>
    </location>
</feature>
<gene>
    <name evidence="5" type="ORF">M427DRAFT_46333</name>
</gene>
<name>A0A139A6V1_GONPJ</name>
<keyword evidence="1 2" id="KW-0597">Phosphoprotein</keyword>
<feature type="modified residue" description="4-aspartylphosphate" evidence="2">
    <location>
        <position position="168"/>
    </location>
</feature>
<dbReference type="InterPro" id="IPR036890">
    <property type="entry name" value="HATPase_C_sf"/>
</dbReference>
<dbReference type="Gene3D" id="3.30.565.10">
    <property type="entry name" value="Histidine kinase-like ATPase, C-terminal domain"/>
    <property type="match status" value="1"/>
</dbReference>
<dbReference type="EMBL" id="KQ965788">
    <property type="protein sequence ID" value="KXS12389.1"/>
    <property type="molecule type" value="Genomic_DNA"/>
</dbReference>
<evidence type="ECO:0000259" key="4">
    <source>
        <dbReference type="PROSITE" id="PS50110"/>
    </source>
</evidence>
<dbReference type="STRING" id="1344416.A0A139A6V1"/>
<evidence type="ECO:0000313" key="6">
    <source>
        <dbReference type="Proteomes" id="UP000070544"/>
    </source>
</evidence>
<sequence>MVSNYKLMIPAEEYLQSYKINSSSRLVGLSKRELILQRYSGTGLGLSISKQIVEMMSSRLWIESEGSRAGYGENMKSPTSPRLSNSKSIRGTRRPPVMLSPTSPLFRRDPPLRVLLAEDNPLSRMVATKFLGKLGVRADDAHDGQERLICVNEEMGTGRGMRSCSWMDKCQLTGLEAAHAIRSLLPPFRQPYIIALAASVTEGDITQAQSAGIREHLGKPVSLEDLTKALERAVEERRGGAGRLRLVPTDCVMTI</sequence>
<proteinExistence type="predicted"/>
<reference evidence="5 6" key="1">
    <citation type="journal article" date="2015" name="Genome Biol. Evol.">
        <title>Phylogenomic analyses indicate that early fungi evolved digesting cell walls of algal ancestors of land plants.</title>
        <authorList>
            <person name="Chang Y."/>
            <person name="Wang S."/>
            <person name="Sekimoto S."/>
            <person name="Aerts A.L."/>
            <person name="Choi C."/>
            <person name="Clum A."/>
            <person name="LaButti K.M."/>
            <person name="Lindquist E.A."/>
            <person name="Yee Ngan C."/>
            <person name="Ohm R.A."/>
            <person name="Salamov A.A."/>
            <person name="Grigoriev I.V."/>
            <person name="Spatafora J.W."/>
            <person name="Berbee M.L."/>
        </authorList>
    </citation>
    <scope>NUCLEOTIDE SEQUENCE [LARGE SCALE GENOMIC DNA]</scope>
    <source>
        <strain evidence="5 6">JEL478</strain>
    </source>
</reference>
<dbReference type="CDD" id="cd17546">
    <property type="entry name" value="REC_hyHK_CKI1_RcsC-like"/>
    <property type="match status" value="1"/>
</dbReference>
<evidence type="ECO:0000256" key="2">
    <source>
        <dbReference type="PROSITE-ProRule" id="PRU00169"/>
    </source>
</evidence>
<keyword evidence="6" id="KW-1185">Reference proteome</keyword>
<feature type="domain" description="Response regulatory" evidence="4">
    <location>
        <begin position="113"/>
        <end position="234"/>
    </location>
</feature>
<dbReference type="InterPro" id="IPR011006">
    <property type="entry name" value="CheY-like_superfamily"/>
</dbReference>
<accession>A0A139A6V1</accession>
<dbReference type="PANTHER" id="PTHR45339:SF3">
    <property type="entry name" value="HISTIDINE KINASE"/>
    <property type="match status" value="1"/>
</dbReference>
<dbReference type="SUPFAM" id="SSF55874">
    <property type="entry name" value="ATPase domain of HSP90 chaperone/DNA topoisomerase II/histidine kinase"/>
    <property type="match status" value="1"/>
</dbReference>
<dbReference type="OrthoDB" id="60033at2759"/>